<dbReference type="InterPro" id="IPR001604">
    <property type="entry name" value="Endo_G_ENPP1-like_dom"/>
</dbReference>
<dbReference type="PANTHER" id="PTHR13966:SF5">
    <property type="entry name" value="ENDONUCLEASE G, MITOCHONDRIAL"/>
    <property type="match status" value="1"/>
</dbReference>
<feature type="domain" description="ENPP1-3/EXOG-like endonuclease/phosphodiesterase" evidence="2">
    <location>
        <begin position="79"/>
        <end position="296"/>
    </location>
</feature>
<dbReference type="Proteomes" id="UP001500282">
    <property type="component" value="Unassembled WGS sequence"/>
</dbReference>
<dbReference type="SMART" id="SM00477">
    <property type="entry name" value="NUC"/>
    <property type="match status" value="1"/>
</dbReference>
<evidence type="ECO:0000256" key="1">
    <source>
        <dbReference type="SAM" id="MobiDB-lite"/>
    </source>
</evidence>
<dbReference type="SMART" id="SM00892">
    <property type="entry name" value="Endonuclease_NS"/>
    <property type="match status" value="1"/>
</dbReference>
<feature type="domain" description="DNA/RNA non-specific endonuclease/pyrophosphatase/phosphodiesterase" evidence="3">
    <location>
        <begin position="78"/>
        <end position="296"/>
    </location>
</feature>
<dbReference type="InterPro" id="IPR020821">
    <property type="entry name" value="ENPP1-3/EXOG-like_nuc-like"/>
</dbReference>
<reference evidence="5" key="1">
    <citation type="journal article" date="2019" name="Int. J. Syst. Evol. Microbiol.">
        <title>The Global Catalogue of Microorganisms (GCM) 10K type strain sequencing project: providing services to taxonomists for standard genome sequencing and annotation.</title>
        <authorList>
            <consortium name="The Broad Institute Genomics Platform"/>
            <consortium name="The Broad Institute Genome Sequencing Center for Infectious Disease"/>
            <person name="Wu L."/>
            <person name="Ma J."/>
        </authorList>
    </citation>
    <scope>NUCLEOTIDE SEQUENCE [LARGE SCALE GENOMIC DNA]</scope>
    <source>
        <strain evidence="5">JCM 11448</strain>
    </source>
</reference>
<protein>
    <recommendedName>
        <fullName evidence="6">Endonuclease</fullName>
    </recommendedName>
</protein>
<evidence type="ECO:0000259" key="2">
    <source>
        <dbReference type="SMART" id="SM00477"/>
    </source>
</evidence>
<comment type="caution">
    <text evidence="4">The sequence shown here is derived from an EMBL/GenBank/DDBJ whole genome shotgun (WGS) entry which is preliminary data.</text>
</comment>
<feature type="region of interest" description="Disordered" evidence="1">
    <location>
        <begin position="23"/>
        <end position="42"/>
    </location>
</feature>
<dbReference type="InterPro" id="IPR044929">
    <property type="entry name" value="DNA/RNA_non-sp_Endonuclease_sf"/>
</dbReference>
<dbReference type="Gene3D" id="3.40.570.10">
    <property type="entry name" value="Extracellular Endonuclease, subunit A"/>
    <property type="match status" value="1"/>
</dbReference>
<dbReference type="SUPFAM" id="SSF54060">
    <property type="entry name" value="His-Me finger endonucleases"/>
    <property type="match status" value="1"/>
</dbReference>
<organism evidence="4 5">
    <name type="scientific">Streptomyces javensis</name>
    <dbReference type="NCBI Taxonomy" id="114698"/>
    <lineage>
        <taxon>Bacteria</taxon>
        <taxon>Bacillati</taxon>
        <taxon>Actinomycetota</taxon>
        <taxon>Actinomycetes</taxon>
        <taxon>Kitasatosporales</taxon>
        <taxon>Streptomycetaceae</taxon>
        <taxon>Streptomyces</taxon>
        <taxon>Streptomyces violaceusniger group</taxon>
    </lineage>
</organism>
<dbReference type="PANTHER" id="PTHR13966">
    <property type="entry name" value="ENDONUCLEASE RELATED"/>
    <property type="match status" value="1"/>
</dbReference>
<sequence>MGRVRSTIRAGWEVRSDYVIGRHGTDNGMATPPDPPQNAATASPMSLVDRKGYDEHFLGPSLPLPRPTGPDTGTTVLPYTNFSVVFRPDRRLAAATAVTIDGAHLVAVEREDDWRFDPRVPESQQAGHPVYQDNPLDKGHLVRRLDPVWGPNAVMANDDTFHYTNAAPQMNVFNQGKQLWQGLENFLLDHAEEFDRKLTVFTGPVLENSDPPYRGIQVPLRFWKVAAFMQDGELASTAYVLDQSPDLSRDAAARVMAEAARAGDPPPLGAFRTFQVPVADIARLTALDLGPLPAADRLTAGRRAAPRWTRLESYDDITVHAA</sequence>
<evidence type="ECO:0000259" key="3">
    <source>
        <dbReference type="SMART" id="SM00892"/>
    </source>
</evidence>
<evidence type="ECO:0000313" key="5">
    <source>
        <dbReference type="Proteomes" id="UP001500282"/>
    </source>
</evidence>
<gene>
    <name evidence="4" type="ORF">GCM10009579_40740</name>
</gene>
<dbReference type="InterPro" id="IPR044925">
    <property type="entry name" value="His-Me_finger_sf"/>
</dbReference>
<name>A0ABP4HRA9_9ACTN</name>
<proteinExistence type="predicted"/>
<dbReference type="EMBL" id="BAAAIH010000021">
    <property type="protein sequence ID" value="GAA1277337.1"/>
    <property type="molecule type" value="Genomic_DNA"/>
</dbReference>
<accession>A0ABP4HRA9</accession>
<keyword evidence="5" id="KW-1185">Reference proteome</keyword>
<dbReference type="InterPro" id="IPR040255">
    <property type="entry name" value="Non-specific_endonuclease"/>
</dbReference>
<dbReference type="Pfam" id="PF01223">
    <property type="entry name" value="Endonuclease_NS"/>
    <property type="match status" value="1"/>
</dbReference>
<evidence type="ECO:0000313" key="4">
    <source>
        <dbReference type="EMBL" id="GAA1277337.1"/>
    </source>
</evidence>
<evidence type="ECO:0008006" key="6">
    <source>
        <dbReference type="Google" id="ProtNLM"/>
    </source>
</evidence>
<dbReference type="CDD" id="cd00091">
    <property type="entry name" value="NUC"/>
    <property type="match status" value="1"/>
</dbReference>